<evidence type="ECO:0000256" key="10">
    <source>
        <dbReference type="ARBA" id="ARBA00022771"/>
    </source>
</evidence>
<comment type="cofactor">
    <cofactor evidence="2">
        <name>Zn(2+)</name>
        <dbReference type="ChEBI" id="CHEBI:29105"/>
    </cofactor>
</comment>
<feature type="region of interest" description="Disordered" evidence="14">
    <location>
        <begin position="1"/>
        <end position="31"/>
    </location>
</feature>
<dbReference type="Gene3D" id="3.30.40.10">
    <property type="entry name" value="Zinc/RING finger domain, C3HC4 (zinc finger)"/>
    <property type="match status" value="1"/>
</dbReference>
<dbReference type="FunFam" id="3.30.40.10:FF:000019">
    <property type="entry name" value="RBR-type E3 ubiquitin transferase"/>
    <property type="match status" value="1"/>
</dbReference>
<evidence type="ECO:0000256" key="9">
    <source>
        <dbReference type="ARBA" id="ARBA00022737"/>
    </source>
</evidence>
<dbReference type="InterPro" id="IPR031127">
    <property type="entry name" value="E3_UB_ligase_RBR"/>
</dbReference>
<evidence type="ECO:0000256" key="1">
    <source>
        <dbReference type="ARBA" id="ARBA00001798"/>
    </source>
</evidence>
<dbReference type="CDD" id="cd20346">
    <property type="entry name" value="BRcat_RBR_ANKIB1"/>
    <property type="match status" value="2"/>
</dbReference>
<protein>
    <recommendedName>
        <fullName evidence="6">RBR-type E3 ubiquitin transferase</fullName>
        <ecNumber evidence="6">2.3.2.31</ecNumber>
    </recommendedName>
</protein>
<dbReference type="InterPro" id="IPR002867">
    <property type="entry name" value="IBR_dom"/>
</dbReference>
<keyword evidence="9" id="KW-0677">Repeat</keyword>
<dbReference type="OMA" id="CECTYSF"/>
<evidence type="ECO:0000259" key="15">
    <source>
        <dbReference type="PROSITE" id="PS50089"/>
    </source>
</evidence>
<dbReference type="EMBL" id="CM010720">
    <property type="protein sequence ID" value="RZC67968.1"/>
    <property type="molecule type" value="Genomic_DNA"/>
</dbReference>
<dbReference type="GO" id="GO:0061630">
    <property type="term" value="F:ubiquitin protein ligase activity"/>
    <property type="evidence" value="ECO:0007669"/>
    <property type="project" value="UniProtKB-EC"/>
</dbReference>
<evidence type="ECO:0000259" key="16">
    <source>
        <dbReference type="PROSITE" id="PS51873"/>
    </source>
</evidence>
<evidence type="ECO:0000256" key="14">
    <source>
        <dbReference type="SAM" id="MobiDB-lite"/>
    </source>
</evidence>
<dbReference type="PROSITE" id="PS51873">
    <property type="entry name" value="TRIAD"/>
    <property type="match status" value="2"/>
</dbReference>
<dbReference type="PROSITE" id="PS50089">
    <property type="entry name" value="ZF_RING_2"/>
    <property type="match status" value="1"/>
</dbReference>
<dbReference type="SMART" id="SM00647">
    <property type="entry name" value="IBR"/>
    <property type="match status" value="3"/>
</dbReference>
<evidence type="ECO:0000256" key="12">
    <source>
        <dbReference type="ARBA" id="ARBA00022833"/>
    </source>
</evidence>
<dbReference type="GO" id="GO:0016567">
    <property type="term" value="P:protein ubiquitination"/>
    <property type="evidence" value="ECO:0007669"/>
    <property type="project" value="InterPro"/>
</dbReference>
<name>A0A4Y7K7K4_PAPSO</name>
<comment type="similarity">
    <text evidence="5">Belongs to the RBR family. Ariadne subfamily.</text>
</comment>
<dbReference type="InterPro" id="IPR001841">
    <property type="entry name" value="Znf_RING"/>
</dbReference>
<feature type="domain" description="RING-type" evidence="16">
    <location>
        <begin position="608"/>
        <end position="828"/>
    </location>
</feature>
<proteinExistence type="inferred from homology"/>
<dbReference type="InterPro" id="IPR013083">
    <property type="entry name" value="Znf_RING/FYVE/PHD"/>
</dbReference>
<gene>
    <name evidence="17" type="ORF">C5167_011664</name>
</gene>
<evidence type="ECO:0000256" key="6">
    <source>
        <dbReference type="ARBA" id="ARBA00012251"/>
    </source>
</evidence>
<keyword evidence="18" id="KW-1185">Reference proteome</keyword>
<feature type="domain" description="RING-type" evidence="16">
    <location>
        <begin position="113"/>
        <end position="321"/>
    </location>
</feature>
<dbReference type="PANTHER" id="PTHR11685">
    <property type="entry name" value="RBR FAMILY RING FINGER AND IBR DOMAIN-CONTAINING"/>
    <property type="match status" value="1"/>
</dbReference>
<dbReference type="GO" id="GO:0008270">
    <property type="term" value="F:zinc ion binding"/>
    <property type="evidence" value="ECO:0007669"/>
    <property type="project" value="UniProtKB-KW"/>
</dbReference>
<evidence type="ECO:0000313" key="17">
    <source>
        <dbReference type="EMBL" id="RZC67968.1"/>
    </source>
</evidence>
<dbReference type="Gene3D" id="1.20.120.1750">
    <property type="match status" value="3"/>
</dbReference>
<dbReference type="InterPro" id="IPR044066">
    <property type="entry name" value="TRIAD_supradom"/>
</dbReference>
<organism evidence="17 18">
    <name type="scientific">Papaver somniferum</name>
    <name type="common">Opium poppy</name>
    <dbReference type="NCBI Taxonomy" id="3469"/>
    <lineage>
        <taxon>Eukaryota</taxon>
        <taxon>Viridiplantae</taxon>
        <taxon>Streptophyta</taxon>
        <taxon>Embryophyta</taxon>
        <taxon>Tracheophyta</taxon>
        <taxon>Spermatophyta</taxon>
        <taxon>Magnoliopsida</taxon>
        <taxon>Ranunculales</taxon>
        <taxon>Papaveraceae</taxon>
        <taxon>Papaveroideae</taxon>
        <taxon>Papaver</taxon>
    </lineage>
</organism>
<keyword evidence="7" id="KW-0808">Transferase</keyword>
<evidence type="ECO:0000256" key="5">
    <source>
        <dbReference type="ARBA" id="ARBA00005884"/>
    </source>
</evidence>
<evidence type="ECO:0000256" key="8">
    <source>
        <dbReference type="ARBA" id="ARBA00022723"/>
    </source>
</evidence>
<feature type="compositionally biased region" description="Acidic residues" evidence="14">
    <location>
        <begin position="17"/>
        <end position="28"/>
    </location>
</feature>
<comment type="function">
    <text evidence="3">Might act as an E3 ubiquitin-protein ligase, or as part of E3 complex, which accepts ubiquitin from specific E2 ubiquitin-conjugating enzymes and then transfers it to substrates.</text>
</comment>
<keyword evidence="12" id="KW-0862">Zinc</keyword>
<evidence type="ECO:0000256" key="11">
    <source>
        <dbReference type="ARBA" id="ARBA00022786"/>
    </source>
</evidence>
<comment type="catalytic activity">
    <reaction evidence="1">
        <text>[E2 ubiquitin-conjugating enzyme]-S-ubiquitinyl-L-cysteine + [acceptor protein]-L-lysine = [E2 ubiquitin-conjugating enzyme]-L-cysteine + [acceptor protein]-N(6)-ubiquitinyl-L-lysine.</text>
        <dbReference type="EC" id="2.3.2.31"/>
    </reaction>
</comment>
<feature type="domain" description="RING-type" evidence="15">
    <location>
        <begin position="117"/>
        <end position="167"/>
    </location>
</feature>
<accession>A0A4Y7K7K4</accession>
<keyword evidence="10 13" id="KW-0863">Zinc-finger</keyword>
<dbReference type="Gene3D" id="2.20.25.20">
    <property type="match status" value="1"/>
</dbReference>
<dbReference type="Pfam" id="PF22605">
    <property type="entry name" value="IBR_2"/>
    <property type="match status" value="1"/>
</dbReference>
<dbReference type="STRING" id="3469.A0A4Y7K7K4"/>
<evidence type="ECO:0000256" key="13">
    <source>
        <dbReference type="PROSITE-ProRule" id="PRU00175"/>
    </source>
</evidence>
<reference evidence="17 18" key="1">
    <citation type="journal article" date="2018" name="Science">
        <title>The opium poppy genome and morphinan production.</title>
        <authorList>
            <person name="Guo L."/>
            <person name="Winzer T."/>
            <person name="Yang X."/>
            <person name="Li Y."/>
            <person name="Ning Z."/>
            <person name="He Z."/>
            <person name="Teodor R."/>
            <person name="Lu Y."/>
            <person name="Bowser T.A."/>
            <person name="Graham I.A."/>
            <person name="Ye K."/>
        </authorList>
    </citation>
    <scope>NUCLEOTIDE SEQUENCE [LARGE SCALE GENOMIC DNA]</scope>
    <source>
        <strain evidence="18">cv. HN1</strain>
        <tissue evidence="17">Leaves</tissue>
    </source>
</reference>
<dbReference type="AlphaFoldDB" id="A0A4Y7K7K4"/>
<evidence type="ECO:0000256" key="7">
    <source>
        <dbReference type="ARBA" id="ARBA00022679"/>
    </source>
</evidence>
<evidence type="ECO:0000256" key="3">
    <source>
        <dbReference type="ARBA" id="ARBA00003976"/>
    </source>
</evidence>
<evidence type="ECO:0000256" key="2">
    <source>
        <dbReference type="ARBA" id="ARBA00001947"/>
    </source>
</evidence>
<evidence type="ECO:0000256" key="4">
    <source>
        <dbReference type="ARBA" id="ARBA00004906"/>
    </source>
</evidence>
<evidence type="ECO:0000313" key="18">
    <source>
        <dbReference type="Proteomes" id="UP000316621"/>
    </source>
</evidence>
<keyword evidence="11" id="KW-0833">Ubl conjugation pathway</keyword>
<dbReference type="EC" id="2.3.2.31" evidence="6"/>
<dbReference type="InterPro" id="IPR054694">
    <property type="entry name" value="Parkin-like_IBR"/>
</dbReference>
<dbReference type="Gramene" id="RZC67968">
    <property type="protein sequence ID" value="RZC67968"/>
    <property type="gene ID" value="C5167_011664"/>
</dbReference>
<dbReference type="Proteomes" id="UP000316621">
    <property type="component" value="Chromosome 6"/>
</dbReference>
<dbReference type="SUPFAM" id="SSF57850">
    <property type="entry name" value="RING/U-box"/>
    <property type="match status" value="3"/>
</dbReference>
<sequence length="828" mass="95276">MYSDDDIYDDGMGYSDFNDEDYSPDDDTKEVPQKNCTIINTDVIRQKQEKDISSISNLLVVSRVSAVILLLGYNWRVEKLKDEWFADEQKVRKAVGLFPEKPIINGIENIRQQKLTCGICFEAYHHYEMYDVAAGAACGHLFCMSCWKGYIGTSVNNGPGCLKLRCPEPSCNAAVGQDMINAFACEEGKLKYSTYLLRSYIEDNKEFKWCPAPDCGLAIKFENGSDSCDVTCECTYSFCWNCSKEAHRPVDCGTMEKWILKSNDESENVRWILVHSKPCPNCKRPIEKDVGCNHMTCSICGFEFCWICLVSINNHSCNRFKGDKGDRADDNLERDTARNHLAKYSHYYERWVSNHRSLDHAVESMKNMEIYRQLEELRFILCLDDEKELKFIKDAWEKIIECRRVLKWSYAFGYYLPEHEHGKIQLFEYLQGEAESGLESLHRFVEEKLQVFLGLDFDAPLENFKKIREALEKKTTVTGYHFEKLVSAFKDGLSEVHSQGAGSSNKERAAYECGGEGQKYAGTTSLNYYSNNHSCNRYKGDRAADNLKKNAARNHLAKYSHYYERWVANRRSMDHAVKSMNGQVEELCFILWLDDEKEVKFIKDAWEKIIECRHADDLYTDGMSNEDIGFNDEDDELPEETTKEAPEKHYAVMHADVIGQKQEEDISWISNVLAVSRDSAIILLLHYNWNAYKVQEDWSYIEDNKDFKWSPGPDSGLAIKFDVGSDSCDVTCECTYSFCWKCSKEPHRPVDCSAMAKWTLKNNDESENVIWILAHCKPCPNCKRPIEKSVGYNHSCNGYKVDAANDNLERNTAREHLAKNIVITIKDG</sequence>
<keyword evidence="8" id="KW-0479">Metal-binding</keyword>
<dbReference type="FunFam" id="1.20.120.1750:FF:000027">
    <property type="entry name" value="RBR-type E3 ubiquitin transferase"/>
    <property type="match status" value="1"/>
</dbReference>
<comment type="pathway">
    <text evidence="4">Protein modification; protein ubiquitination.</text>
</comment>
<dbReference type="Pfam" id="PF01485">
    <property type="entry name" value="IBR"/>
    <property type="match status" value="2"/>
</dbReference>